<dbReference type="Proteomes" id="UP001175211">
    <property type="component" value="Unassembled WGS sequence"/>
</dbReference>
<dbReference type="EMBL" id="JAUEPS010000035">
    <property type="protein sequence ID" value="KAK0450568.1"/>
    <property type="molecule type" value="Genomic_DNA"/>
</dbReference>
<evidence type="ECO:0000313" key="2">
    <source>
        <dbReference type="Proteomes" id="UP001175211"/>
    </source>
</evidence>
<accession>A0AA39K1Q4</accession>
<protein>
    <submittedName>
        <fullName evidence="1">Uncharacterized protein</fullName>
    </submittedName>
</protein>
<organism evidence="1 2">
    <name type="scientific">Armillaria tabescens</name>
    <name type="common">Ringless honey mushroom</name>
    <name type="synonym">Agaricus tabescens</name>
    <dbReference type="NCBI Taxonomy" id="1929756"/>
    <lineage>
        <taxon>Eukaryota</taxon>
        <taxon>Fungi</taxon>
        <taxon>Dikarya</taxon>
        <taxon>Basidiomycota</taxon>
        <taxon>Agaricomycotina</taxon>
        <taxon>Agaricomycetes</taxon>
        <taxon>Agaricomycetidae</taxon>
        <taxon>Agaricales</taxon>
        <taxon>Marasmiineae</taxon>
        <taxon>Physalacriaceae</taxon>
        <taxon>Desarmillaria</taxon>
    </lineage>
</organism>
<dbReference type="RefSeq" id="XP_060327439.1">
    <property type="nucleotide sequence ID" value="XM_060483289.1"/>
</dbReference>
<comment type="caution">
    <text evidence="1">The sequence shown here is derived from an EMBL/GenBank/DDBJ whole genome shotgun (WGS) entry which is preliminary data.</text>
</comment>
<reference evidence="1" key="1">
    <citation type="submission" date="2023-06" db="EMBL/GenBank/DDBJ databases">
        <authorList>
            <consortium name="Lawrence Berkeley National Laboratory"/>
            <person name="Ahrendt S."/>
            <person name="Sahu N."/>
            <person name="Indic B."/>
            <person name="Wong-Bajracharya J."/>
            <person name="Merenyi Z."/>
            <person name="Ke H.-M."/>
            <person name="Monk M."/>
            <person name="Kocsube S."/>
            <person name="Drula E."/>
            <person name="Lipzen A."/>
            <person name="Balint B."/>
            <person name="Henrissat B."/>
            <person name="Andreopoulos B."/>
            <person name="Martin F.M."/>
            <person name="Harder C.B."/>
            <person name="Rigling D."/>
            <person name="Ford K.L."/>
            <person name="Foster G.D."/>
            <person name="Pangilinan J."/>
            <person name="Papanicolaou A."/>
            <person name="Barry K."/>
            <person name="LaButti K."/>
            <person name="Viragh M."/>
            <person name="Koriabine M."/>
            <person name="Yan M."/>
            <person name="Riley R."/>
            <person name="Champramary S."/>
            <person name="Plett K.L."/>
            <person name="Tsai I.J."/>
            <person name="Slot J."/>
            <person name="Sipos G."/>
            <person name="Plett J."/>
            <person name="Nagy L.G."/>
            <person name="Grigoriev I.V."/>
        </authorList>
    </citation>
    <scope>NUCLEOTIDE SEQUENCE</scope>
    <source>
        <strain evidence="1">CCBAS 213</strain>
    </source>
</reference>
<name>A0AA39K1Q4_ARMTA</name>
<evidence type="ECO:0000313" key="1">
    <source>
        <dbReference type="EMBL" id="KAK0450568.1"/>
    </source>
</evidence>
<keyword evidence="2" id="KW-1185">Reference proteome</keyword>
<gene>
    <name evidence="1" type="ORF">EV420DRAFT_740519</name>
</gene>
<dbReference type="AlphaFoldDB" id="A0AA39K1Q4"/>
<sequence length="373" mass="41527">MLPNELLDAIIEECRNDRQTLMACSLANRALRWSSQKRLFAEITLSGSHCYATHAAPYPSLLRLVSSSSQIASYVKSLRIHDSDKEIIPQILEQLPNIESLSIAWTSPDFIGNALTRALSRSQFQNISFDGMMFKTSEEFFELFARSTEIRSVQFSDSCIETILPSSMAPFQRCTILDLSLRTGEGETNQFVDGVLGISSTINVGHLRRLQFWMTTTAYLPALLKLLATTKGILEELELHLLALAATPRQGELDVSGIPRVKCVLRCSVYSRPILACVACIFGGTSSATLEEVELVLRVSDSKPFDASDDILWNDADSVMVRAKKRVSICIEFLRPEQRDRYGDACVGLFLRKMDGCRGKGTLHVDSKVVAPY</sequence>
<dbReference type="GeneID" id="85366837"/>
<dbReference type="InterPro" id="IPR032675">
    <property type="entry name" value="LRR_dom_sf"/>
</dbReference>
<proteinExistence type="predicted"/>
<dbReference type="Gene3D" id="3.80.10.10">
    <property type="entry name" value="Ribonuclease Inhibitor"/>
    <property type="match status" value="1"/>
</dbReference>